<dbReference type="PhylomeDB" id="B4LT95"/>
<evidence type="ECO:0000313" key="3">
    <source>
        <dbReference type="Proteomes" id="UP000008792"/>
    </source>
</evidence>
<evidence type="ECO:0000259" key="1">
    <source>
        <dbReference type="Pfam" id="PF08445"/>
    </source>
</evidence>
<dbReference type="STRING" id="7244.B4LT95"/>
<dbReference type="OMA" id="WPKHCVG"/>
<keyword evidence="2" id="KW-0012">Acyltransferase</keyword>
<keyword evidence="2" id="KW-0808">Transferase</keyword>
<dbReference type="Gene3D" id="3.40.630.30">
    <property type="match status" value="2"/>
</dbReference>
<protein>
    <recommendedName>
        <fullName evidence="1">GCN5-related N-acetyltransferase Rv2170-like domain-containing protein</fullName>
    </recommendedName>
</protein>
<dbReference type="KEGG" id="dvi:6629258"/>
<dbReference type="EMBL" id="CH940649">
    <property type="protein sequence ID" value="EDW64937.1"/>
    <property type="molecule type" value="Genomic_DNA"/>
</dbReference>
<dbReference type="AlphaFoldDB" id="B4LT95"/>
<accession>B4LT95</accession>
<gene>
    <name evidence="2" type="primary">Dvir\GJ17749</name>
    <name evidence="2" type="ORF">Dvir_GJ17749</name>
</gene>
<dbReference type="SUPFAM" id="SSF55729">
    <property type="entry name" value="Acyl-CoA N-acyltransferases (Nat)"/>
    <property type="match status" value="1"/>
</dbReference>
<dbReference type="InterPro" id="IPR053225">
    <property type="entry name" value="Acyl-CoA_N-acyltransferase"/>
</dbReference>
<dbReference type="HOGENOM" id="CLU_058697_0_1_1"/>
<dbReference type="SMR" id="B4LT95"/>
<dbReference type="eggNOG" id="ENOG502RFRQ">
    <property type="taxonomic scope" value="Eukaryota"/>
</dbReference>
<proteinExistence type="predicted"/>
<feature type="domain" description="GCN5-related N-acetyltransferase Rv2170-like" evidence="1">
    <location>
        <begin position="188"/>
        <end position="275"/>
    </location>
</feature>
<dbReference type="InParanoid" id="B4LT95"/>
<keyword evidence="3" id="KW-1185">Reference proteome</keyword>
<dbReference type="InterPro" id="IPR016181">
    <property type="entry name" value="Acyl_CoA_acyltransferase"/>
</dbReference>
<dbReference type="Pfam" id="PF08445">
    <property type="entry name" value="FR47"/>
    <property type="match status" value="1"/>
</dbReference>
<dbReference type="OrthoDB" id="61870at2759"/>
<dbReference type="PANTHER" id="PTHR20958:SF10">
    <property type="entry name" value="GH05617P-RELATED"/>
    <property type="match status" value="1"/>
</dbReference>
<dbReference type="Proteomes" id="UP000008792">
    <property type="component" value="Unassembled WGS sequence"/>
</dbReference>
<dbReference type="InterPro" id="IPR013653">
    <property type="entry name" value="GCN5-like_dom"/>
</dbReference>
<organism evidence="2 3">
    <name type="scientific">Drosophila virilis</name>
    <name type="common">Fruit fly</name>
    <dbReference type="NCBI Taxonomy" id="7244"/>
    <lineage>
        <taxon>Eukaryota</taxon>
        <taxon>Metazoa</taxon>
        <taxon>Ecdysozoa</taxon>
        <taxon>Arthropoda</taxon>
        <taxon>Hexapoda</taxon>
        <taxon>Insecta</taxon>
        <taxon>Pterygota</taxon>
        <taxon>Neoptera</taxon>
        <taxon>Endopterygota</taxon>
        <taxon>Diptera</taxon>
        <taxon>Brachycera</taxon>
        <taxon>Muscomorpha</taxon>
        <taxon>Ephydroidea</taxon>
        <taxon>Drosophilidae</taxon>
        <taxon>Drosophila</taxon>
    </lineage>
</organism>
<name>B4LT95_DROVI</name>
<dbReference type="FunCoup" id="B4LT95">
    <property type="interactions" value="2"/>
</dbReference>
<dbReference type="PANTHER" id="PTHR20958">
    <property type="entry name" value="GLYCINE N-ACYLTRANSFERASE-LIKE PROTEIN"/>
    <property type="match status" value="1"/>
</dbReference>
<reference evidence="2 3" key="1">
    <citation type="journal article" date="2007" name="Nature">
        <title>Evolution of genes and genomes on the Drosophila phylogeny.</title>
        <authorList>
            <consortium name="Drosophila 12 Genomes Consortium"/>
            <person name="Clark A.G."/>
            <person name="Eisen M.B."/>
            <person name="Smith D.R."/>
            <person name="Bergman C.M."/>
            <person name="Oliver B."/>
            <person name="Markow T.A."/>
            <person name="Kaufman T.C."/>
            <person name="Kellis M."/>
            <person name="Gelbart W."/>
            <person name="Iyer V.N."/>
            <person name="Pollard D.A."/>
            <person name="Sackton T.B."/>
            <person name="Larracuente A.M."/>
            <person name="Singh N.D."/>
            <person name="Abad J.P."/>
            <person name="Abt D.N."/>
            <person name="Adryan B."/>
            <person name="Aguade M."/>
            <person name="Akashi H."/>
            <person name="Anderson W.W."/>
            <person name="Aquadro C.F."/>
            <person name="Ardell D.H."/>
            <person name="Arguello R."/>
            <person name="Artieri C.G."/>
            <person name="Barbash D.A."/>
            <person name="Barker D."/>
            <person name="Barsanti P."/>
            <person name="Batterham P."/>
            <person name="Batzoglou S."/>
            <person name="Begun D."/>
            <person name="Bhutkar A."/>
            <person name="Blanco E."/>
            <person name="Bosak S.A."/>
            <person name="Bradley R.K."/>
            <person name="Brand A.D."/>
            <person name="Brent M.R."/>
            <person name="Brooks A.N."/>
            <person name="Brown R.H."/>
            <person name="Butlin R.K."/>
            <person name="Caggese C."/>
            <person name="Calvi B.R."/>
            <person name="Bernardo de Carvalho A."/>
            <person name="Caspi A."/>
            <person name="Castrezana S."/>
            <person name="Celniker S.E."/>
            <person name="Chang J.L."/>
            <person name="Chapple C."/>
            <person name="Chatterji S."/>
            <person name="Chinwalla A."/>
            <person name="Civetta A."/>
            <person name="Clifton S.W."/>
            <person name="Comeron J.M."/>
            <person name="Costello J.C."/>
            <person name="Coyne J.A."/>
            <person name="Daub J."/>
            <person name="David R.G."/>
            <person name="Delcher A.L."/>
            <person name="Delehaunty K."/>
            <person name="Do C.B."/>
            <person name="Ebling H."/>
            <person name="Edwards K."/>
            <person name="Eickbush T."/>
            <person name="Evans J.D."/>
            <person name="Filipski A."/>
            <person name="Findeiss S."/>
            <person name="Freyhult E."/>
            <person name="Fulton L."/>
            <person name="Fulton R."/>
            <person name="Garcia A.C."/>
            <person name="Gardiner A."/>
            <person name="Garfield D.A."/>
            <person name="Garvin B.E."/>
            <person name="Gibson G."/>
            <person name="Gilbert D."/>
            <person name="Gnerre S."/>
            <person name="Godfrey J."/>
            <person name="Good R."/>
            <person name="Gotea V."/>
            <person name="Gravely B."/>
            <person name="Greenberg A.J."/>
            <person name="Griffiths-Jones S."/>
            <person name="Gross S."/>
            <person name="Guigo R."/>
            <person name="Gustafson E.A."/>
            <person name="Haerty W."/>
            <person name="Hahn M.W."/>
            <person name="Halligan D.L."/>
            <person name="Halpern A.L."/>
            <person name="Halter G.M."/>
            <person name="Han M.V."/>
            <person name="Heger A."/>
            <person name="Hillier L."/>
            <person name="Hinrichs A.S."/>
            <person name="Holmes I."/>
            <person name="Hoskins R.A."/>
            <person name="Hubisz M.J."/>
            <person name="Hultmark D."/>
            <person name="Huntley M.A."/>
            <person name="Jaffe D.B."/>
            <person name="Jagadeeshan S."/>
            <person name="Jeck W.R."/>
            <person name="Johnson J."/>
            <person name="Jones C.D."/>
            <person name="Jordan W.C."/>
            <person name="Karpen G.H."/>
            <person name="Kataoka E."/>
            <person name="Keightley P.D."/>
            <person name="Kheradpour P."/>
            <person name="Kirkness E.F."/>
            <person name="Koerich L.B."/>
            <person name="Kristiansen K."/>
            <person name="Kudrna D."/>
            <person name="Kulathinal R.J."/>
            <person name="Kumar S."/>
            <person name="Kwok R."/>
            <person name="Lander E."/>
            <person name="Langley C.H."/>
            <person name="Lapoint R."/>
            <person name="Lazzaro B.P."/>
            <person name="Lee S.J."/>
            <person name="Levesque L."/>
            <person name="Li R."/>
            <person name="Lin C.F."/>
            <person name="Lin M.F."/>
            <person name="Lindblad-Toh K."/>
            <person name="Llopart A."/>
            <person name="Long M."/>
            <person name="Low L."/>
            <person name="Lozovsky E."/>
            <person name="Lu J."/>
            <person name="Luo M."/>
            <person name="Machado C.A."/>
            <person name="Makalowski W."/>
            <person name="Marzo M."/>
            <person name="Matsuda M."/>
            <person name="Matzkin L."/>
            <person name="McAllister B."/>
            <person name="McBride C.S."/>
            <person name="McKernan B."/>
            <person name="McKernan K."/>
            <person name="Mendez-Lago M."/>
            <person name="Minx P."/>
            <person name="Mollenhauer M.U."/>
            <person name="Montooth K."/>
            <person name="Mount S.M."/>
            <person name="Mu X."/>
            <person name="Myers E."/>
            <person name="Negre B."/>
            <person name="Newfeld S."/>
            <person name="Nielsen R."/>
            <person name="Noor M.A."/>
            <person name="O'Grady P."/>
            <person name="Pachter L."/>
            <person name="Papaceit M."/>
            <person name="Parisi M.J."/>
            <person name="Parisi M."/>
            <person name="Parts L."/>
            <person name="Pedersen J.S."/>
            <person name="Pesole G."/>
            <person name="Phillippy A.M."/>
            <person name="Ponting C.P."/>
            <person name="Pop M."/>
            <person name="Porcelli D."/>
            <person name="Powell J.R."/>
            <person name="Prohaska S."/>
            <person name="Pruitt K."/>
            <person name="Puig M."/>
            <person name="Quesneville H."/>
            <person name="Ram K.R."/>
            <person name="Rand D."/>
            <person name="Rasmussen M.D."/>
            <person name="Reed L.K."/>
            <person name="Reenan R."/>
            <person name="Reily A."/>
            <person name="Remington K.A."/>
            <person name="Rieger T.T."/>
            <person name="Ritchie M.G."/>
            <person name="Robin C."/>
            <person name="Rogers Y.H."/>
            <person name="Rohde C."/>
            <person name="Rozas J."/>
            <person name="Rubenfield M.J."/>
            <person name="Ruiz A."/>
            <person name="Russo S."/>
            <person name="Salzberg S.L."/>
            <person name="Sanchez-Gracia A."/>
            <person name="Saranga D.J."/>
            <person name="Sato H."/>
            <person name="Schaeffer S.W."/>
            <person name="Schatz M.C."/>
            <person name="Schlenke T."/>
            <person name="Schwartz R."/>
            <person name="Segarra C."/>
            <person name="Singh R.S."/>
            <person name="Sirot L."/>
            <person name="Sirota M."/>
            <person name="Sisneros N.B."/>
            <person name="Smith C.D."/>
            <person name="Smith T.F."/>
            <person name="Spieth J."/>
            <person name="Stage D.E."/>
            <person name="Stark A."/>
            <person name="Stephan W."/>
            <person name="Strausberg R.L."/>
            <person name="Strempel S."/>
            <person name="Sturgill D."/>
            <person name="Sutton G."/>
            <person name="Sutton G.G."/>
            <person name="Tao W."/>
            <person name="Teichmann S."/>
            <person name="Tobari Y.N."/>
            <person name="Tomimura Y."/>
            <person name="Tsolas J.M."/>
            <person name="Valente V.L."/>
            <person name="Venter E."/>
            <person name="Venter J.C."/>
            <person name="Vicario S."/>
            <person name="Vieira F.G."/>
            <person name="Vilella A.J."/>
            <person name="Villasante A."/>
            <person name="Walenz B."/>
            <person name="Wang J."/>
            <person name="Wasserman M."/>
            <person name="Watts T."/>
            <person name="Wilson D."/>
            <person name="Wilson R.K."/>
            <person name="Wing R.A."/>
            <person name="Wolfner M.F."/>
            <person name="Wong A."/>
            <person name="Wong G.K."/>
            <person name="Wu C.I."/>
            <person name="Wu G."/>
            <person name="Yamamoto D."/>
            <person name="Yang H.P."/>
            <person name="Yang S.P."/>
            <person name="Yorke J.A."/>
            <person name="Yoshida K."/>
            <person name="Zdobnov E."/>
            <person name="Zhang P."/>
            <person name="Zhang Y."/>
            <person name="Zimin A.V."/>
            <person name="Baldwin J."/>
            <person name="Abdouelleil A."/>
            <person name="Abdulkadir J."/>
            <person name="Abebe A."/>
            <person name="Abera B."/>
            <person name="Abreu J."/>
            <person name="Acer S.C."/>
            <person name="Aftuck L."/>
            <person name="Alexander A."/>
            <person name="An P."/>
            <person name="Anderson E."/>
            <person name="Anderson S."/>
            <person name="Arachi H."/>
            <person name="Azer M."/>
            <person name="Bachantsang P."/>
            <person name="Barry A."/>
            <person name="Bayul T."/>
            <person name="Berlin A."/>
            <person name="Bessette D."/>
            <person name="Bloom T."/>
            <person name="Blye J."/>
            <person name="Boguslavskiy L."/>
            <person name="Bonnet C."/>
            <person name="Boukhgalter B."/>
            <person name="Bourzgui I."/>
            <person name="Brown A."/>
            <person name="Cahill P."/>
            <person name="Channer S."/>
            <person name="Cheshatsang Y."/>
            <person name="Chuda L."/>
            <person name="Citroen M."/>
            <person name="Collymore A."/>
            <person name="Cooke P."/>
            <person name="Costello M."/>
            <person name="D'Aco K."/>
            <person name="Daza R."/>
            <person name="De Haan G."/>
            <person name="DeGray S."/>
            <person name="DeMaso C."/>
            <person name="Dhargay N."/>
            <person name="Dooley K."/>
            <person name="Dooley E."/>
            <person name="Doricent M."/>
            <person name="Dorje P."/>
            <person name="Dorjee K."/>
            <person name="Dupes A."/>
            <person name="Elong R."/>
            <person name="Falk J."/>
            <person name="Farina A."/>
            <person name="Faro S."/>
            <person name="Ferguson D."/>
            <person name="Fisher S."/>
            <person name="Foley C.D."/>
            <person name="Franke A."/>
            <person name="Friedrich D."/>
            <person name="Gadbois L."/>
            <person name="Gearin G."/>
            <person name="Gearin C.R."/>
            <person name="Giannoukos G."/>
            <person name="Goode T."/>
            <person name="Graham J."/>
            <person name="Grandbois E."/>
            <person name="Grewal S."/>
            <person name="Gyaltsen K."/>
            <person name="Hafez N."/>
            <person name="Hagos B."/>
            <person name="Hall J."/>
            <person name="Henson C."/>
            <person name="Hollinger A."/>
            <person name="Honan T."/>
            <person name="Huard M.D."/>
            <person name="Hughes L."/>
            <person name="Hurhula B."/>
            <person name="Husby M.E."/>
            <person name="Kamat A."/>
            <person name="Kanga B."/>
            <person name="Kashin S."/>
            <person name="Khazanovich D."/>
            <person name="Kisner P."/>
            <person name="Lance K."/>
            <person name="Lara M."/>
            <person name="Lee W."/>
            <person name="Lennon N."/>
            <person name="Letendre F."/>
            <person name="LeVine R."/>
            <person name="Lipovsky A."/>
            <person name="Liu X."/>
            <person name="Liu J."/>
            <person name="Liu S."/>
            <person name="Lokyitsang T."/>
            <person name="Lokyitsang Y."/>
            <person name="Lubonja R."/>
            <person name="Lui A."/>
            <person name="MacDonald P."/>
            <person name="Magnisalis V."/>
            <person name="Maru K."/>
            <person name="Matthews C."/>
            <person name="McCusker W."/>
            <person name="McDonough S."/>
            <person name="Mehta T."/>
            <person name="Meldrim J."/>
            <person name="Meneus L."/>
            <person name="Mihai O."/>
            <person name="Mihalev A."/>
            <person name="Mihova T."/>
            <person name="Mittelman R."/>
            <person name="Mlenga V."/>
            <person name="Montmayeur A."/>
            <person name="Mulrain L."/>
            <person name="Navidi A."/>
            <person name="Naylor J."/>
            <person name="Negash T."/>
            <person name="Nguyen T."/>
            <person name="Nguyen N."/>
            <person name="Nicol R."/>
            <person name="Norbu C."/>
            <person name="Norbu N."/>
            <person name="Novod N."/>
            <person name="O'Neill B."/>
            <person name="Osman S."/>
            <person name="Markiewicz E."/>
            <person name="Oyono O.L."/>
            <person name="Patti C."/>
            <person name="Phunkhang P."/>
            <person name="Pierre F."/>
            <person name="Priest M."/>
            <person name="Raghuraman S."/>
            <person name="Rege F."/>
            <person name="Reyes R."/>
            <person name="Rise C."/>
            <person name="Rogov P."/>
            <person name="Ross K."/>
            <person name="Ryan E."/>
            <person name="Settipalli S."/>
            <person name="Shea T."/>
            <person name="Sherpa N."/>
            <person name="Shi L."/>
            <person name="Shih D."/>
            <person name="Sparrow T."/>
            <person name="Spaulding J."/>
            <person name="Stalker J."/>
            <person name="Stange-Thomann N."/>
            <person name="Stavropoulos S."/>
            <person name="Stone C."/>
            <person name="Strader C."/>
            <person name="Tesfaye S."/>
            <person name="Thomson T."/>
            <person name="Thoulutsang Y."/>
            <person name="Thoulutsang D."/>
            <person name="Topham K."/>
            <person name="Topping I."/>
            <person name="Tsamla T."/>
            <person name="Vassiliev H."/>
            <person name="Vo A."/>
            <person name="Wangchuk T."/>
            <person name="Wangdi T."/>
            <person name="Weiand M."/>
            <person name="Wilkinson J."/>
            <person name="Wilson A."/>
            <person name="Yadav S."/>
            <person name="Young G."/>
            <person name="Yu Q."/>
            <person name="Zembek L."/>
            <person name="Zhong D."/>
            <person name="Zimmer A."/>
            <person name="Zwirko Z."/>
            <person name="Jaffe D.B."/>
            <person name="Alvarez P."/>
            <person name="Brockman W."/>
            <person name="Butler J."/>
            <person name="Chin C."/>
            <person name="Gnerre S."/>
            <person name="Grabherr M."/>
            <person name="Kleber M."/>
            <person name="Mauceli E."/>
            <person name="MacCallum I."/>
        </authorList>
    </citation>
    <scope>NUCLEOTIDE SEQUENCE [LARGE SCALE GENOMIC DNA]</scope>
    <source>
        <strain evidence="3">Tucson 15010-1051.87</strain>
    </source>
</reference>
<sequence length="292" mass="33682">MATGLTTITDLAELRELQELHLADWPKHCVAYFWLDNYLRWLETDPLTKYLTFYTLDGDWRRDGLFILVHRYQLFFSNLSRQKTPELLSVLTLLDWTNGFKVSAIHETHHRAYKQLLAERRLVMDREMKTVMYHLPCEQAKALQRSCPPGYYLDDVRLEHAGLINDLWSAHHPGSLKLVEMLIEKNGNVGLYEEATGELCAWCLRLQSGFLGALEVLQTHQRRGLGLVVAAAIAKRIANDLEHDVTALVNLNNETARKVFDKLLFTLLEGEHYYWSMCLPESGGLLNWPANT</sequence>
<dbReference type="GO" id="GO:0016747">
    <property type="term" value="F:acyltransferase activity, transferring groups other than amino-acyl groups"/>
    <property type="evidence" value="ECO:0007669"/>
    <property type="project" value="InterPro"/>
</dbReference>
<evidence type="ECO:0000313" key="2">
    <source>
        <dbReference type="EMBL" id="EDW64937.1"/>
    </source>
</evidence>